<dbReference type="PANTHER" id="PTHR13082:SF0">
    <property type="entry name" value="HISTONE DEACETYLASE COMPLEX SUBUNIT SAP18"/>
    <property type="match status" value="1"/>
</dbReference>
<dbReference type="InterPro" id="IPR010516">
    <property type="entry name" value="SAP18"/>
</dbReference>
<name>A0AAX4JP52_9TREE</name>
<dbReference type="AlphaFoldDB" id="A0AAX4JP52"/>
<gene>
    <name evidence="3" type="ORF">L201_001735</name>
</gene>
<evidence type="ECO:0000313" key="3">
    <source>
        <dbReference type="EMBL" id="WWC86856.1"/>
    </source>
</evidence>
<feature type="region of interest" description="Disordered" evidence="2">
    <location>
        <begin position="151"/>
        <end position="170"/>
    </location>
</feature>
<dbReference type="InterPro" id="IPR042534">
    <property type="entry name" value="SAP18_sf"/>
</dbReference>
<keyword evidence="4" id="KW-1185">Reference proteome</keyword>
<organism evidence="3 4">
    <name type="scientific">Kwoniella dendrophila CBS 6074</name>
    <dbReference type="NCBI Taxonomy" id="1295534"/>
    <lineage>
        <taxon>Eukaryota</taxon>
        <taxon>Fungi</taxon>
        <taxon>Dikarya</taxon>
        <taxon>Basidiomycota</taxon>
        <taxon>Agaricomycotina</taxon>
        <taxon>Tremellomycetes</taxon>
        <taxon>Tremellales</taxon>
        <taxon>Cryptococcaceae</taxon>
        <taxon>Kwoniella</taxon>
    </lineage>
</organism>
<dbReference type="Pfam" id="PF06487">
    <property type="entry name" value="SAP18"/>
    <property type="match status" value="1"/>
</dbReference>
<feature type="region of interest" description="Disordered" evidence="2">
    <location>
        <begin position="196"/>
        <end position="365"/>
    </location>
</feature>
<proteinExistence type="inferred from homology"/>
<dbReference type="Proteomes" id="UP001355207">
    <property type="component" value="Chromosome 2"/>
</dbReference>
<reference evidence="3 4" key="1">
    <citation type="submission" date="2024-01" db="EMBL/GenBank/DDBJ databases">
        <title>Comparative genomics of Cryptococcus and Kwoniella reveals pathogenesis evolution and contrasting modes of karyotype evolution via chromosome fusion or intercentromeric recombination.</title>
        <authorList>
            <person name="Coelho M.A."/>
            <person name="David-Palma M."/>
            <person name="Shea T."/>
            <person name="Bowers K."/>
            <person name="McGinley-Smith S."/>
            <person name="Mohammad A.W."/>
            <person name="Gnirke A."/>
            <person name="Yurkov A.M."/>
            <person name="Nowrousian M."/>
            <person name="Sun S."/>
            <person name="Cuomo C.A."/>
            <person name="Heitman J."/>
        </authorList>
    </citation>
    <scope>NUCLEOTIDE SEQUENCE [LARGE SCALE GENOMIC DNA]</scope>
    <source>
        <strain evidence="3 4">CBS 6074</strain>
    </source>
</reference>
<dbReference type="GeneID" id="91092407"/>
<feature type="compositionally biased region" description="Basic and acidic residues" evidence="2">
    <location>
        <begin position="327"/>
        <end position="365"/>
    </location>
</feature>
<comment type="similarity">
    <text evidence="1">Belongs to the SAP18 family.</text>
</comment>
<evidence type="ECO:0000256" key="1">
    <source>
        <dbReference type="ARBA" id="ARBA00009143"/>
    </source>
</evidence>
<sequence length="365" mass="40378">MPRSPSPSRSRSYSRSRSRSPIRRRRSETPEEEAISPFLIRIYVTKGKHVPLIEFDEGNIPLRDEFQVYGWKSSTPSSLIRSLLPSFPPPYRSPLARYSFRHIFVDASARGLYKSKDLVSFTGRDLFASTSTSNSSKIDVDVEQNKMDIDLDEIDRNNNASTSRSKSRKIDEKSLDDYGFVTGDLISVSLYIPEPKLPAGGGPSNSSSSRNPRGSDREQPGSNGRDGGLNGIQSFGWGDRDKAPHGHHQKKEEQHWHRGQPLPPQDFRGGGPRGGDPSRDRGGGRNGGFEGGEPANGGSRRGGAAGGGSGLGIRGQGRRSSISNRRQSPDYDNGRRGDRDRNGDSGRRSRSPESRDRRESWSKRR</sequence>
<evidence type="ECO:0000256" key="2">
    <source>
        <dbReference type="SAM" id="MobiDB-lite"/>
    </source>
</evidence>
<dbReference type="PANTHER" id="PTHR13082">
    <property type="entry name" value="SAP18"/>
    <property type="match status" value="1"/>
</dbReference>
<dbReference type="EMBL" id="CP144099">
    <property type="protein sequence ID" value="WWC86856.1"/>
    <property type="molecule type" value="Genomic_DNA"/>
</dbReference>
<evidence type="ECO:0008006" key="5">
    <source>
        <dbReference type="Google" id="ProtNLM"/>
    </source>
</evidence>
<feature type="region of interest" description="Disordered" evidence="2">
    <location>
        <begin position="1"/>
        <end position="30"/>
    </location>
</feature>
<feature type="compositionally biased region" description="Gly residues" evidence="2">
    <location>
        <begin position="284"/>
        <end position="315"/>
    </location>
</feature>
<protein>
    <recommendedName>
        <fullName evidence="5">Histone deacetylase complex subunit</fullName>
    </recommendedName>
</protein>
<feature type="compositionally biased region" description="Basic and acidic residues" evidence="2">
    <location>
        <begin position="238"/>
        <end position="256"/>
    </location>
</feature>
<dbReference type="Gene3D" id="3.10.20.550">
    <property type="entry name" value="ASAP complex, SAP18 subunit"/>
    <property type="match status" value="1"/>
</dbReference>
<evidence type="ECO:0000313" key="4">
    <source>
        <dbReference type="Proteomes" id="UP001355207"/>
    </source>
</evidence>
<dbReference type="GO" id="GO:0005634">
    <property type="term" value="C:nucleus"/>
    <property type="evidence" value="ECO:0007669"/>
    <property type="project" value="TreeGrafter"/>
</dbReference>
<feature type="compositionally biased region" description="Basic residues" evidence="2">
    <location>
        <begin position="12"/>
        <end position="26"/>
    </location>
</feature>
<dbReference type="RefSeq" id="XP_066073619.1">
    <property type="nucleotide sequence ID" value="XM_066217522.1"/>
</dbReference>
<feature type="compositionally biased region" description="Low complexity" evidence="2">
    <location>
        <begin position="1"/>
        <end position="11"/>
    </location>
</feature>
<accession>A0AAX4JP52</accession>